<dbReference type="CDD" id="cd08010">
    <property type="entry name" value="MltG_like"/>
    <property type="match status" value="1"/>
</dbReference>
<evidence type="ECO:0000256" key="3">
    <source>
        <dbReference type="ARBA" id="ARBA00022989"/>
    </source>
</evidence>
<feature type="transmembrane region" description="Helical" evidence="7">
    <location>
        <begin position="17"/>
        <end position="38"/>
    </location>
</feature>
<evidence type="ECO:0000313" key="9">
    <source>
        <dbReference type="Proteomes" id="UP000813018"/>
    </source>
</evidence>
<evidence type="ECO:0000256" key="4">
    <source>
        <dbReference type="ARBA" id="ARBA00023136"/>
    </source>
</evidence>
<dbReference type="Pfam" id="PF02618">
    <property type="entry name" value="YceG"/>
    <property type="match status" value="1"/>
</dbReference>
<dbReference type="Gene3D" id="3.30.1490.480">
    <property type="entry name" value="Endolytic murein transglycosylase"/>
    <property type="match status" value="1"/>
</dbReference>
<evidence type="ECO:0000256" key="1">
    <source>
        <dbReference type="ARBA" id="ARBA00022475"/>
    </source>
</evidence>
<comment type="similarity">
    <text evidence="7">Belongs to the transglycosylase MltG family.</text>
</comment>
<dbReference type="NCBIfam" id="TIGR00247">
    <property type="entry name" value="endolytic transglycosylase MltG"/>
    <property type="match status" value="1"/>
</dbReference>
<dbReference type="Proteomes" id="UP000813018">
    <property type="component" value="Unassembled WGS sequence"/>
</dbReference>
<keyword evidence="2 7" id="KW-0812">Transmembrane</keyword>
<keyword evidence="3 7" id="KW-1133">Transmembrane helix</keyword>
<comment type="subcellular location">
    <subcellularLocation>
        <location evidence="7">Cell membrane</location>
        <topology evidence="7">Single-pass membrane protein</topology>
    </subcellularLocation>
</comment>
<dbReference type="EMBL" id="JAHYXK010000003">
    <property type="protein sequence ID" value="MBW7466364.1"/>
    <property type="molecule type" value="Genomic_DNA"/>
</dbReference>
<sequence>MAENPNTPRRKKKEKSILVPGIIVLGLFLFVSFSYYAFQIVYTPNVDTKKRDTFVTIPTGASYEQAMDSIEATGVIIDKLSLRFMAKLMDYDELVKPGRYKLEHGWGNRQLIGVLRIGQQTPVNLTFANIRLRSQLATKLATEIEASEQELDSLLNDEQYLATLGFDTTTIVSMFIPNTYQVYWTTTAPELLNRMKTEYDKFWTAERKSKADQLGLSQQEVSTLASIVQAETIKNDEKPRVAGVYLNRLQKGMLLQADPTVVFAVRDFTIRRVLNVHLRHQSPYNTYINKGLPPGPINVPTISSIDAVLNPEQHEYIYFCAREDFSGYHAFARTVAEHQANARRFHAALNARNILK</sequence>
<dbReference type="RefSeq" id="WP_219876253.1">
    <property type="nucleotide sequence ID" value="NZ_JAHYXK010000003.1"/>
</dbReference>
<dbReference type="InterPro" id="IPR003770">
    <property type="entry name" value="MLTG-like"/>
</dbReference>
<accession>A0ABS7CRB0</accession>
<keyword evidence="1 7" id="KW-1003">Cell membrane</keyword>
<evidence type="ECO:0000256" key="6">
    <source>
        <dbReference type="ARBA" id="ARBA00023316"/>
    </source>
</evidence>
<feature type="site" description="Important for catalytic activity" evidence="7">
    <location>
        <position position="231"/>
    </location>
</feature>
<evidence type="ECO:0000256" key="5">
    <source>
        <dbReference type="ARBA" id="ARBA00023239"/>
    </source>
</evidence>
<gene>
    <name evidence="7 8" type="primary">mltG</name>
    <name evidence="8" type="ORF">K0O23_04735</name>
</gene>
<evidence type="ECO:0000256" key="7">
    <source>
        <dbReference type="HAMAP-Rule" id="MF_02065"/>
    </source>
</evidence>
<evidence type="ECO:0000256" key="2">
    <source>
        <dbReference type="ARBA" id="ARBA00022692"/>
    </source>
</evidence>
<comment type="function">
    <text evidence="7">Functions as a peptidoglycan terminase that cleaves nascent peptidoglycan strands endolytically to terminate their elongation.</text>
</comment>
<keyword evidence="6 7" id="KW-0961">Cell wall biogenesis/degradation</keyword>
<name>A0ABS7CRB0_9BACT</name>
<reference evidence="8 9" key="1">
    <citation type="journal article" date="2016" name="Int. J. Syst. Evol. Microbiol.">
        <title>Pontibacter aydingkolensis sp. nov., isolated from soil of a salt lake.</title>
        <authorList>
            <person name="Osman G."/>
            <person name="Zhang T."/>
            <person name="Lou K."/>
            <person name="Gao Y."/>
            <person name="Chang W."/>
            <person name="Lin Q."/>
            <person name="Yang H.M."/>
            <person name="Huo X.D."/>
            <person name="Wang N."/>
        </authorList>
    </citation>
    <scope>NUCLEOTIDE SEQUENCE [LARGE SCALE GENOMIC DNA]</scope>
    <source>
        <strain evidence="8 9">KACC 19255</strain>
    </source>
</reference>
<dbReference type="EC" id="4.2.2.29" evidence="7"/>
<protein>
    <recommendedName>
        <fullName evidence="7">Endolytic murein transglycosylase</fullName>
        <ecNumber evidence="7">4.2.2.29</ecNumber>
    </recommendedName>
    <alternativeName>
        <fullName evidence="7">Peptidoglycan lytic transglycosylase</fullName>
    </alternativeName>
    <alternativeName>
        <fullName evidence="7">Peptidoglycan polymerization terminase</fullName>
    </alternativeName>
</protein>
<dbReference type="PANTHER" id="PTHR30518:SF2">
    <property type="entry name" value="ENDOLYTIC MUREIN TRANSGLYCOSYLASE"/>
    <property type="match status" value="1"/>
</dbReference>
<keyword evidence="5 7" id="KW-0456">Lyase</keyword>
<evidence type="ECO:0000313" key="8">
    <source>
        <dbReference type="EMBL" id="MBW7466364.1"/>
    </source>
</evidence>
<organism evidence="8 9">
    <name type="scientific">Pontibacter aydingkolensis</name>
    <dbReference type="NCBI Taxonomy" id="1911536"/>
    <lineage>
        <taxon>Bacteria</taxon>
        <taxon>Pseudomonadati</taxon>
        <taxon>Bacteroidota</taxon>
        <taxon>Cytophagia</taxon>
        <taxon>Cytophagales</taxon>
        <taxon>Hymenobacteraceae</taxon>
        <taxon>Pontibacter</taxon>
    </lineage>
</organism>
<keyword evidence="9" id="KW-1185">Reference proteome</keyword>
<proteinExistence type="inferred from homology"/>
<dbReference type="Gene3D" id="3.30.160.60">
    <property type="entry name" value="Classic Zinc Finger"/>
    <property type="match status" value="1"/>
</dbReference>
<dbReference type="PANTHER" id="PTHR30518">
    <property type="entry name" value="ENDOLYTIC MUREIN TRANSGLYCOSYLASE"/>
    <property type="match status" value="1"/>
</dbReference>
<keyword evidence="4 7" id="KW-0472">Membrane</keyword>
<comment type="catalytic activity">
    <reaction evidence="7">
        <text>a peptidoglycan chain = a peptidoglycan chain with N-acetyl-1,6-anhydromuramyl-[peptide] at the reducing end + a peptidoglycan chain with N-acetylglucosamine at the non-reducing end.</text>
        <dbReference type="EC" id="4.2.2.29"/>
    </reaction>
</comment>
<dbReference type="HAMAP" id="MF_02065">
    <property type="entry name" value="MltG"/>
    <property type="match status" value="1"/>
</dbReference>
<comment type="caution">
    <text evidence="8">The sequence shown here is derived from an EMBL/GenBank/DDBJ whole genome shotgun (WGS) entry which is preliminary data.</text>
</comment>